<sequence length="214" mass="24379">MGCVFPKFPGLENINIDSMELPNDFYNDTKTMLVLPNLFDNALDNVLLDSRVLVIKFGKMFNRSLDNVVFPMSLQSMVFSECFNQSLEFVRFPDSVRSIVFGDRFNRGLSRVSLPRQLQVLVFGNDFNQDIGSVRFPLSLRSLSFGYEFDKTLDNLPNSIIELTFAKLNMDISNLPCSVQKIKLIYCASCSKTHVKRVPYGCVIVDRNGFQVDL</sequence>
<keyword evidence="1" id="KW-0677">Repeat</keyword>
<evidence type="ECO:0000256" key="1">
    <source>
        <dbReference type="ARBA" id="ARBA00022737"/>
    </source>
</evidence>
<dbReference type="Pfam" id="PF05725">
    <property type="entry name" value="FNIP"/>
    <property type="match status" value="2"/>
</dbReference>
<evidence type="ECO:0008006" key="3">
    <source>
        <dbReference type="Google" id="ProtNLM"/>
    </source>
</evidence>
<dbReference type="InterPro" id="IPR008615">
    <property type="entry name" value="FNIP"/>
</dbReference>
<gene>
    <name evidence="2" type="ORF">Gaeavirus27_5</name>
</gene>
<reference evidence="2" key="1">
    <citation type="submission" date="2018-10" db="EMBL/GenBank/DDBJ databases">
        <title>Hidden diversity of soil giant viruses.</title>
        <authorList>
            <person name="Schulz F."/>
            <person name="Alteio L."/>
            <person name="Goudeau D."/>
            <person name="Ryan E.M."/>
            <person name="Malmstrom R.R."/>
            <person name="Blanchard J."/>
            <person name="Woyke T."/>
        </authorList>
    </citation>
    <scope>NUCLEOTIDE SEQUENCE</scope>
    <source>
        <strain evidence="2">GAV1</strain>
    </source>
</reference>
<name>A0A3G5A498_9VIRU</name>
<proteinExistence type="predicted"/>
<dbReference type="EMBL" id="MK072225">
    <property type="protein sequence ID" value="AYV80299.1"/>
    <property type="molecule type" value="Genomic_DNA"/>
</dbReference>
<accession>A0A3G5A498</accession>
<dbReference type="PANTHER" id="PTHR32134">
    <property type="entry name" value="FNIP REPEAT-CONTAINING PROTEIN"/>
    <property type="match status" value="1"/>
</dbReference>
<dbReference type="PANTHER" id="PTHR32134:SF92">
    <property type="entry name" value="FNIP REPEAT-CONTAINING PROTEIN"/>
    <property type="match status" value="1"/>
</dbReference>
<protein>
    <recommendedName>
        <fullName evidence="3">FNIP repeat-containing protein</fullName>
    </recommendedName>
</protein>
<organism evidence="2">
    <name type="scientific">Gaeavirus sp</name>
    <dbReference type="NCBI Taxonomy" id="2487767"/>
    <lineage>
        <taxon>Viruses</taxon>
        <taxon>Varidnaviria</taxon>
        <taxon>Bamfordvirae</taxon>
        <taxon>Nucleocytoviricota</taxon>
        <taxon>Megaviricetes</taxon>
        <taxon>Imitervirales</taxon>
        <taxon>Mimiviridae</taxon>
        <taxon>Klosneuvirinae</taxon>
    </lineage>
</organism>
<evidence type="ECO:0000313" key="2">
    <source>
        <dbReference type="EMBL" id="AYV80299.1"/>
    </source>
</evidence>
<dbReference type="InterPro" id="IPR051251">
    <property type="entry name" value="STK_FNIP-Repeat"/>
</dbReference>